<reference evidence="3 4" key="1">
    <citation type="submission" date="2017-06" db="EMBL/GenBank/DDBJ databases">
        <title>Whole Genome Sequences of Colwellia marinimaniae MTCD1.</title>
        <authorList>
            <person name="Kusumoto H."/>
            <person name="Inoue M."/>
            <person name="Tanikawa K."/>
            <person name="Maeji H."/>
            <person name="Cameron J.H."/>
            <person name="Bartlett D.H."/>
        </authorList>
    </citation>
    <scope>NUCLEOTIDE SEQUENCE [LARGE SCALE GENOMIC DNA]</scope>
    <source>
        <strain evidence="3 4">MTCD1</strain>
    </source>
</reference>
<evidence type="ECO:0000313" key="4">
    <source>
        <dbReference type="Proteomes" id="UP000197068"/>
    </source>
</evidence>
<evidence type="ECO:0000313" key="3">
    <source>
        <dbReference type="EMBL" id="GAW94868.1"/>
    </source>
</evidence>
<comment type="caution">
    <text evidence="3">The sequence shown here is derived from an EMBL/GenBank/DDBJ whole genome shotgun (WGS) entry which is preliminary data.</text>
</comment>
<feature type="transmembrane region" description="Helical" evidence="1">
    <location>
        <begin position="6"/>
        <end position="23"/>
    </location>
</feature>
<dbReference type="NCBIfam" id="TIGR03177">
    <property type="entry name" value="pilus_cpaB"/>
    <property type="match status" value="1"/>
</dbReference>
<accession>A0ABQ0MRA0</accession>
<dbReference type="InterPro" id="IPR031571">
    <property type="entry name" value="RcpC_dom"/>
</dbReference>
<evidence type="ECO:0000256" key="1">
    <source>
        <dbReference type="SAM" id="Phobius"/>
    </source>
</evidence>
<dbReference type="Proteomes" id="UP000197068">
    <property type="component" value="Unassembled WGS sequence"/>
</dbReference>
<dbReference type="InterPro" id="IPR013974">
    <property type="entry name" value="SAF"/>
</dbReference>
<dbReference type="RefSeq" id="WP_057179963.1">
    <property type="nucleotide sequence ID" value="NZ_BDQM01000002.1"/>
</dbReference>
<dbReference type="Pfam" id="PF16976">
    <property type="entry name" value="RcpC"/>
    <property type="match status" value="1"/>
</dbReference>
<keyword evidence="1" id="KW-0812">Transmembrane</keyword>
<keyword evidence="1" id="KW-1133">Transmembrane helix</keyword>
<evidence type="ECO:0000259" key="2">
    <source>
        <dbReference type="SMART" id="SM00858"/>
    </source>
</evidence>
<proteinExistence type="predicted"/>
<feature type="domain" description="SAF" evidence="2">
    <location>
        <begin position="39"/>
        <end position="101"/>
    </location>
</feature>
<dbReference type="Pfam" id="PF08666">
    <property type="entry name" value="SAF"/>
    <property type="match status" value="1"/>
</dbReference>
<organism evidence="3 4">
    <name type="scientific">Colwellia marinimaniae</name>
    <dbReference type="NCBI Taxonomy" id="1513592"/>
    <lineage>
        <taxon>Bacteria</taxon>
        <taxon>Pseudomonadati</taxon>
        <taxon>Pseudomonadota</taxon>
        <taxon>Gammaproteobacteria</taxon>
        <taxon>Alteromonadales</taxon>
        <taxon>Colwelliaceae</taxon>
        <taxon>Colwellia</taxon>
    </lineage>
</organism>
<dbReference type="SMART" id="SM00858">
    <property type="entry name" value="SAF"/>
    <property type="match status" value="1"/>
</dbReference>
<dbReference type="CDD" id="cd11614">
    <property type="entry name" value="SAF_CpaB_FlgA_like"/>
    <property type="match status" value="1"/>
</dbReference>
<protein>
    <submittedName>
        <fullName evidence="3">Flp pilus assembly protein CpaB</fullName>
    </submittedName>
</protein>
<keyword evidence="4" id="KW-1185">Reference proteome</keyword>
<keyword evidence="1" id="KW-0472">Membrane</keyword>
<dbReference type="Gene3D" id="3.90.1210.10">
    <property type="entry name" value="Antifreeze-like/N-acetylneuraminic acid synthase C-terminal domain"/>
    <property type="match status" value="1"/>
</dbReference>
<sequence>MNKNTIIFITMSLVFGVGAVLIAKNWLNDSQKELTEAQVNIVMAAVSIPTGTILTAKHLSLKVFPKSMAPDKAVQSLAEAIGKVAKNQFYLGDIVRQERLAKQGDGSYLASLIGENMRAITIRVNDVVGVAGFLLPGNRVDILNTYQQDGKPTTEVILSNINILAVDQRASSGENKPQLVRAITVEVDLTQAEILMSARRSGYLQLALRNPIDDEPVVIASEKPAAEPKVDVVADITPKPAPKIRQRQRVELIRGVRQQTVQVDI</sequence>
<dbReference type="EMBL" id="BDQM01000002">
    <property type="protein sequence ID" value="GAW94868.1"/>
    <property type="molecule type" value="Genomic_DNA"/>
</dbReference>
<name>A0ABQ0MRA0_9GAMM</name>
<dbReference type="InterPro" id="IPR017592">
    <property type="entry name" value="Pilus_assmbl_Flp-typ_CpaB"/>
</dbReference>
<gene>
    <name evidence="3" type="ORF">MTCD1_00466</name>
</gene>